<dbReference type="InterPro" id="IPR036388">
    <property type="entry name" value="WH-like_DNA-bd_sf"/>
</dbReference>
<dbReference type="PROSITE" id="PS51077">
    <property type="entry name" value="HTH_ICLR"/>
    <property type="match status" value="1"/>
</dbReference>
<dbReference type="AlphaFoldDB" id="A0A428YZA3"/>
<dbReference type="OrthoDB" id="4103401at2"/>
<dbReference type="Proteomes" id="UP000287547">
    <property type="component" value="Unassembled WGS sequence"/>
</dbReference>
<comment type="caution">
    <text evidence="4">The sequence shown here is derived from an EMBL/GenBank/DDBJ whole genome shotgun (WGS) entry which is preliminary data.</text>
</comment>
<dbReference type="Gene3D" id="1.10.10.10">
    <property type="entry name" value="Winged helix-like DNA-binding domain superfamily/Winged helix DNA-binding domain"/>
    <property type="match status" value="1"/>
</dbReference>
<gene>
    <name evidence="4" type="ORF">DMH04_36755</name>
</gene>
<dbReference type="GO" id="GO:0045892">
    <property type="term" value="P:negative regulation of DNA-templated transcription"/>
    <property type="evidence" value="ECO:0007669"/>
    <property type="project" value="TreeGrafter"/>
</dbReference>
<evidence type="ECO:0000256" key="2">
    <source>
        <dbReference type="ARBA" id="ARBA00023163"/>
    </source>
</evidence>
<dbReference type="PANTHER" id="PTHR30136:SF35">
    <property type="entry name" value="HTH-TYPE TRANSCRIPTIONAL REGULATOR RV1719"/>
    <property type="match status" value="1"/>
</dbReference>
<keyword evidence="2" id="KW-0804">Transcription</keyword>
<dbReference type="SUPFAM" id="SSF46785">
    <property type="entry name" value="Winged helix' DNA-binding domain"/>
    <property type="match status" value="1"/>
</dbReference>
<organism evidence="4 5">
    <name type="scientific">Kibdelosporangium aridum</name>
    <dbReference type="NCBI Taxonomy" id="2030"/>
    <lineage>
        <taxon>Bacteria</taxon>
        <taxon>Bacillati</taxon>
        <taxon>Actinomycetota</taxon>
        <taxon>Actinomycetes</taxon>
        <taxon>Pseudonocardiales</taxon>
        <taxon>Pseudonocardiaceae</taxon>
        <taxon>Kibdelosporangium</taxon>
    </lineage>
</organism>
<protein>
    <submittedName>
        <fullName evidence="4">IclR family transcriptional regulator</fullName>
    </submittedName>
</protein>
<name>A0A428YZA3_KIBAR</name>
<feature type="domain" description="HTH iclR-type" evidence="3">
    <location>
        <begin position="11"/>
        <end position="70"/>
    </location>
</feature>
<reference evidence="4 5" key="1">
    <citation type="submission" date="2018-05" db="EMBL/GenBank/DDBJ databases">
        <title>Evolution of GPA BGCs.</title>
        <authorList>
            <person name="Waglechner N."/>
            <person name="Wright G.D."/>
        </authorList>
    </citation>
    <scope>NUCLEOTIDE SEQUENCE [LARGE SCALE GENOMIC DNA]</scope>
    <source>
        <strain evidence="4 5">A82846</strain>
    </source>
</reference>
<dbReference type="Pfam" id="PF09339">
    <property type="entry name" value="HTH_IclR"/>
    <property type="match status" value="1"/>
</dbReference>
<evidence type="ECO:0000259" key="3">
    <source>
        <dbReference type="PROSITE" id="PS51077"/>
    </source>
</evidence>
<dbReference type="SMART" id="SM00346">
    <property type="entry name" value="HTH_ICLR"/>
    <property type="match status" value="1"/>
</dbReference>
<dbReference type="GO" id="GO:0003700">
    <property type="term" value="F:DNA-binding transcription factor activity"/>
    <property type="evidence" value="ECO:0007669"/>
    <property type="project" value="TreeGrafter"/>
</dbReference>
<dbReference type="GO" id="GO:0003677">
    <property type="term" value="F:DNA binding"/>
    <property type="evidence" value="ECO:0007669"/>
    <property type="project" value="InterPro"/>
</dbReference>
<dbReference type="InterPro" id="IPR036390">
    <property type="entry name" value="WH_DNA-bd_sf"/>
</dbReference>
<evidence type="ECO:0000256" key="1">
    <source>
        <dbReference type="ARBA" id="ARBA00023015"/>
    </source>
</evidence>
<evidence type="ECO:0000313" key="5">
    <source>
        <dbReference type="Proteomes" id="UP000287547"/>
    </source>
</evidence>
<accession>A0A428YZA3</accession>
<dbReference type="InterPro" id="IPR029016">
    <property type="entry name" value="GAF-like_dom_sf"/>
</dbReference>
<dbReference type="EMBL" id="QHKI01000044">
    <property type="protein sequence ID" value="RSM76054.1"/>
    <property type="molecule type" value="Genomic_DNA"/>
</dbReference>
<dbReference type="InterPro" id="IPR050707">
    <property type="entry name" value="HTH_MetabolicPath_Reg"/>
</dbReference>
<dbReference type="Gene3D" id="3.30.450.40">
    <property type="match status" value="1"/>
</dbReference>
<sequence length="250" mass="26744">MNRSGGVQLGRGVLDGAFALLEELTQSGEAGLTQIAANSGLPKATAYRLLRQLITLGAVEQRAGQYRIGPRMFHVGQAWQPAAALRAAAWHPLRQLATAIGGASVNVGMPDAGRTLIVATLRGDADDANEVRPGLRFPHGVGQDRLWAAYFPDTELPPVYSATEWQRLVRDVRKHDGLVINKECPYVPAVSTVGAPVVHSLTGEVVASVSARVLDNRVLKSIAPVVSRTANMVAANLTRLTTKNPALYSW</sequence>
<dbReference type="SUPFAM" id="SSF55781">
    <property type="entry name" value="GAF domain-like"/>
    <property type="match status" value="1"/>
</dbReference>
<dbReference type="PANTHER" id="PTHR30136">
    <property type="entry name" value="HELIX-TURN-HELIX TRANSCRIPTIONAL REGULATOR, ICLR FAMILY"/>
    <property type="match status" value="1"/>
</dbReference>
<dbReference type="InterPro" id="IPR005471">
    <property type="entry name" value="Tscrpt_reg_IclR_N"/>
</dbReference>
<proteinExistence type="predicted"/>
<keyword evidence="1" id="KW-0805">Transcription regulation</keyword>
<evidence type="ECO:0000313" key="4">
    <source>
        <dbReference type="EMBL" id="RSM76054.1"/>
    </source>
</evidence>